<evidence type="ECO:0000313" key="2">
    <source>
        <dbReference type="Proteomes" id="UP000501793"/>
    </source>
</evidence>
<reference evidence="1" key="1">
    <citation type="submission" date="2020-04" db="EMBL/GenBank/DDBJ databases">
        <authorList>
            <person name="Hogendoorn C."/>
        </authorList>
    </citation>
    <scope>NUCLEOTIDE SEQUENCE</scope>
    <source>
        <strain evidence="1">FAVT5</strain>
    </source>
</reference>
<proteinExistence type="predicted"/>
<gene>
    <name evidence="1" type="ORF">FAVT5_0485</name>
</gene>
<name>A0ACA8Z6L3_9BACL</name>
<accession>A0ACA8Z6L3</accession>
<dbReference type="Proteomes" id="UP000501793">
    <property type="component" value="Chromosome"/>
</dbReference>
<evidence type="ECO:0000313" key="1">
    <source>
        <dbReference type="EMBL" id="CAB3389687.1"/>
    </source>
</evidence>
<protein>
    <submittedName>
        <fullName evidence="1">Transporter</fullName>
    </submittedName>
</protein>
<keyword evidence="2" id="KW-1185">Reference proteome</keyword>
<sequence length="255" mass="26546">MLMENTAPDEKEVGGMVSWWNLLVAMFRTGIFTYGGGPAVIPLMRHEAVRRYSWMEDEEFGEIVALANALPGPIATKLAAYLGYRVKGLLGAVLAVVVHILPSSLAMIVLLGSLYALKSSRVVAGMIAAVKPVIVVMLGVMAYEFGASASRGLGWLFAAVADLLALVLLGPANVHPALVVLAALLYGSVHLRVVDALRARRLGIGAGSGEQGANVQPTETVAGGRGGQSEGGDQGRDDQEGHNGAGTSGEEEGSR</sequence>
<dbReference type="EMBL" id="LR792684">
    <property type="protein sequence ID" value="CAB3389687.1"/>
    <property type="molecule type" value="Genomic_DNA"/>
</dbReference>
<organism evidence="1 2">
    <name type="scientific">Kyrpidia spormannii</name>
    <dbReference type="NCBI Taxonomy" id="2055160"/>
    <lineage>
        <taxon>Bacteria</taxon>
        <taxon>Bacillati</taxon>
        <taxon>Bacillota</taxon>
        <taxon>Bacilli</taxon>
        <taxon>Bacillales</taxon>
        <taxon>Alicyclobacillaceae</taxon>
        <taxon>Kyrpidia</taxon>
    </lineage>
</organism>